<evidence type="ECO:0000313" key="8">
    <source>
        <dbReference type="EMBL" id="MEN7536795.1"/>
    </source>
</evidence>
<proteinExistence type="inferred from homology"/>
<keyword evidence="5" id="KW-0472">Membrane</keyword>
<evidence type="ECO:0000259" key="7">
    <source>
        <dbReference type="Pfam" id="PF01618"/>
    </source>
</evidence>
<reference evidence="8 9" key="1">
    <citation type="submission" date="2024-05" db="EMBL/GenBank/DDBJ databases">
        <authorList>
            <person name="Park S."/>
        </authorList>
    </citation>
    <scope>NUCLEOTIDE SEQUENCE [LARGE SCALE GENOMIC DNA]</scope>
    <source>
        <strain evidence="8 9">DGU5</strain>
    </source>
</reference>
<comment type="similarity">
    <text evidence="6">Belongs to the exbB/tolQ family.</text>
</comment>
<comment type="caution">
    <text evidence="8">The sequence shown here is derived from an EMBL/GenBank/DDBJ whole genome shotgun (WGS) entry which is preliminary data.</text>
</comment>
<accession>A0ABV0CYK6</accession>
<name>A0ABV0CYK6_9SPHN</name>
<keyword evidence="9" id="KW-1185">Reference proteome</keyword>
<dbReference type="Pfam" id="PF01618">
    <property type="entry name" value="MotA_ExbB"/>
    <property type="match status" value="1"/>
</dbReference>
<evidence type="ECO:0000313" key="9">
    <source>
        <dbReference type="Proteomes" id="UP001484535"/>
    </source>
</evidence>
<evidence type="ECO:0000256" key="3">
    <source>
        <dbReference type="ARBA" id="ARBA00022692"/>
    </source>
</evidence>
<comment type="subcellular location">
    <subcellularLocation>
        <location evidence="1">Cell membrane</location>
        <topology evidence="1">Multi-pass membrane protein</topology>
    </subcellularLocation>
    <subcellularLocation>
        <location evidence="6">Membrane</location>
        <topology evidence="6">Multi-pass membrane protein</topology>
    </subcellularLocation>
</comment>
<evidence type="ECO:0000256" key="6">
    <source>
        <dbReference type="RuleBase" id="RU004057"/>
    </source>
</evidence>
<dbReference type="InterPro" id="IPR002898">
    <property type="entry name" value="MotA_ExbB_proton_chnl"/>
</dbReference>
<organism evidence="8 9">
    <name type="scientific">Aurantiacibacter flavus</name>
    <dbReference type="NCBI Taxonomy" id="3145232"/>
    <lineage>
        <taxon>Bacteria</taxon>
        <taxon>Pseudomonadati</taxon>
        <taxon>Pseudomonadota</taxon>
        <taxon>Alphaproteobacteria</taxon>
        <taxon>Sphingomonadales</taxon>
        <taxon>Erythrobacteraceae</taxon>
        <taxon>Aurantiacibacter</taxon>
    </lineage>
</organism>
<keyword evidence="3" id="KW-0812">Transmembrane</keyword>
<dbReference type="EMBL" id="JBDLBR010000002">
    <property type="protein sequence ID" value="MEN7536795.1"/>
    <property type="molecule type" value="Genomic_DNA"/>
</dbReference>
<dbReference type="RefSeq" id="WP_346784244.1">
    <property type="nucleotide sequence ID" value="NZ_JBDLBR010000002.1"/>
</dbReference>
<evidence type="ECO:0000256" key="2">
    <source>
        <dbReference type="ARBA" id="ARBA00022475"/>
    </source>
</evidence>
<gene>
    <name evidence="8" type="ORF">ABDJ38_06385</name>
</gene>
<dbReference type="Proteomes" id="UP001484535">
    <property type="component" value="Unassembled WGS sequence"/>
</dbReference>
<keyword evidence="4" id="KW-1133">Transmembrane helix</keyword>
<evidence type="ECO:0000256" key="4">
    <source>
        <dbReference type="ARBA" id="ARBA00022989"/>
    </source>
</evidence>
<keyword evidence="6" id="KW-0813">Transport</keyword>
<feature type="domain" description="MotA/TolQ/ExbB proton channel" evidence="7">
    <location>
        <begin position="95"/>
        <end position="187"/>
    </location>
</feature>
<evidence type="ECO:0000256" key="5">
    <source>
        <dbReference type="ARBA" id="ARBA00023136"/>
    </source>
</evidence>
<protein>
    <submittedName>
        <fullName evidence="8">MotA/TolQ/ExbB proton channel family protein</fullName>
    </submittedName>
</protein>
<keyword evidence="2" id="KW-1003">Cell membrane</keyword>
<keyword evidence="6" id="KW-0653">Protein transport</keyword>
<sequence length="218" mass="23379">MPDLTSIAIVVSLTLLATLLQAGVRNSRICLSQCAALLKKPFDPAHTRAELAQQIGDLRKDGLVRARAAVSGDVEFDRSTNAMIRARSVEALMAEHEACRSRRFAQAATARQVCQQAADLAQMMGLGGTLISLATMAPTGAGAASLTAAIGMAVGTTLTGLALGNFVFIPLGGLIERRSRSEDNAREEVFEWLEMHAHVAVPRLRDEERLTVYHQDVA</sequence>
<evidence type="ECO:0000256" key="1">
    <source>
        <dbReference type="ARBA" id="ARBA00004651"/>
    </source>
</evidence>